<organism evidence="2 3">
    <name type="scientific">Abrus precatorius</name>
    <name type="common">Indian licorice</name>
    <name type="synonym">Glycine abrus</name>
    <dbReference type="NCBI Taxonomy" id="3816"/>
    <lineage>
        <taxon>Eukaryota</taxon>
        <taxon>Viridiplantae</taxon>
        <taxon>Streptophyta</taxon>
        <taxon>Embryophyta</taxon>
        <taxon>Tracheophyta</taxon>
        <taxon>Spermatophyta</taxon>
        <taxon>Magnoliopsida</taxon>
        <taxon>eudicotyledons</taxon>
        <taxon>Gunneridae</taxon>
        <taxon>Pentapetalae</taxon>
        <taxon>rosids</taxon>
        <taxon>fabids</taxon>
        <taxon>Fabales</taxon>
        <taxon>Fabaceae</taxon>
        <taxon>Papilionoideae</taxon>
        <taxon>50 kb inversion clade</taxon>
        <taxon>NPAAA clade</taxon>
        <taxon>indigoferoid/millettioid clade</taxon>
        <taxon>Abreae</taxon>
        <taxon>Abrus</taxon>
    </lineage>
</organism>
<proteinExistence type="predicted"/>
<gene>
    <name evidence="3" type="primary">LOC113866581</name>
</gene>
<dbReference type="PANTHER" id="PTHR46033">
    <property type="entry name" value="PROTEIN MAIN-LIKE 2"/>
    <property type="match status" value="1"/>
</dbReference>
<dbReference type="KEGG" id="aprc:113866581"/>
<dbReference type="RefSeq" id="XP_027357204.1">
    <property type="nucleotide sequence ID" value="XM_027501403.1"/>
</dbReference>
<dbReference type="AlphaFoldDB" id="A0A8B8LQP8"/>
<keyword evidence="2" id="KW-1185">Reference proteome</keyword>
<reference evidence="2" key="1">
    <citation type="journal article" date="2019" name="Toxins">
        <title>Detection of Abrin-Like and Prepropulchellin-Like Toxin Genes and Transcripts Using Whole Genome Sequencing and Full-Length Transcript Sequencing of Abrus precatorius.</title>
        <authorList>
            <person name="Hovde B.T."/>
            <person name="Daligault H.E."/>
            <person name="Hanschen E.R."/>
            <person name="Kunde Y.A."/>
            <person name="Johnson M.B."/>
            <person name="Starkenburg S.R."/>
            <person name="Johnson S.L."/>
        </authorList>
    </citation>
    <scope>NUCLEOTIDE SEQUENCE [LARGE SCALE GENOMIC DNA]</scope>
</reference>
<name>A0A8B8LQP8_ABRPR</name>
<dbReference type="Pfam" id="PF10536">
    <property type="entry name" value="PMD"/>
    <property type="match status" value="1"/>
</dbReference>
<dbReference type="InterPro" id="IPR019557">
    <property type="entry name" value="AminoTfrase-like_pln_mobile"/>
</dbReference>
<dbReference type="GeneID" id="113866581"/>
<dbReference type="Proteomes" id="UP000694853">
    <property type="component" value="Unplaced"/>
</dbReference>
<sequence length="172" mass="19042">MEGVLIEIIPHLTVARFAGVAQLASISIDRQLIIALMGLRIDGRPVIAPTGGDRAQIVEDLLGIRPPSRFMLADHSSSRVPVRYLPLLEDLKITGQYSWGAAALAFLYRELCMSINIDRSGVGGLTPLVMMWVWDRFPFLAPGDPPYTQNDLPYGAWLTKLEGFTTLPKRPK</sequence>
<reference evidence="3" key="2">
    <citation type="submission" date="2025-08" db="UniProtKB">
        <authorList>
            <consortium name="RefSeq"/>
        </authorList>
    </citation>
    <scope>IDENTIFICATION</scope>
    <source>
        <tissue evidence="3">Young leaves</tissue>
    </source>
</reference>
<evidence type="ECO:0000313" key="3">
    <source>
        <dbReference type="RefSeq" id="XP_027357204.1"/>
    </source>
</evidence>
<dbReference type="InterPro" id="IPR044824">
    <property type="entry name" value="MAIN-like"/>
</dbReference>
<evidence type="ECO:0000313" key="2">
    <source>
        <dbReference type="Proteomes" id="UP000694853"/>
    </source>
</evidence>
<dbReference type="PANTHER" id="PTHR46033:SF8">
    <property type="entry name" value="PROTEIN MAINTENANCE OF MERISTEMS-LIKE"/>
    <property type="match status" value="1"/>
</dbReference>
<protein>
    <submittedName>
        <fullName evidence="3">Serine/threonine-protein phosphatase 7 long form homolog</fullName>
    </submittedName>
</protein>
<evidence type="ECO:0000259" key="1">
    <source>
        <dbReference type="Pfam" id="PF10536"/>
    </source>
</evidence>
<dbReference type="OrthoDB" id="1428937at2759"/>
<feature type="domain" description="Aminotransferase-like plant mobile" evidence="1">
    <location>
        <begin position="68"/>
        <end position="143"/>
    </location>
</feature>
<accession>A0A8B8LQP8</accession>
<dbReference type="GO" id="GO:0010073">
    <property type="term" value="P:meristem maintenance"/>
    <property type="evidence" value="ECO:0007669"/>
    <property type="project" value="InterPro"/>
</dbReference>